<evidence type="ECO:0000256" key="2">
    <source>
        <dbReference type="ARBA" id="ARBA00022679"/>
    </source>
</evidence>
<dbReference type="InterPro" id="IPR036388">
    <property type="entry name" value="WH-like_DNA-bd_sf"/>
</dbReference>
<organism evidence="7 8">
    <name type="scientific">Aspergillus campestris (strain IBT 28561)</name>
    <dbReference type="NCBI Taxonomy" id="1392248"/>
    <lineage>
        <taxon>Eukaryota</taxon>
        <taxon>Fungi</taxon>
        <taxon>Dikarya</taxon>
        <taxon>Ascomycota</taxon>
        <taxon>Pezizomycotina</taxon>
        <taxon>Eurotiomycetes</taxon>
        <taxon>Eurotiomycetidae</taxon>
        <taxon>Eurotiales</taxon>
        <taxon>Aspergillaceae</taxon>
        <taxon>Aspergillus</taxon>
        <taxon>Aspergillus subgen. Circumdati</taxon>
    </lineage>
</organism>
<evidence type="ECO:0000259" key="5">
    <source>
        <dbReference type="Pfam" id="PF00891"/>
    </source>
</evidence>
<dbReference type="GO" id="GO:0008171">
    <property type="term" value="F:O-methyltransferase activity"/>
    <property type="evidence" value="ECO:0007669"/>
    <property type="project" value="InterPro"/>
</dbReference>
<dbReference type="RefSeq" id="XP_024690424.1">
    <property type="nucleotide sequence ID" value="XM_024833784.1"/>
</dbReference>
<feature type="domain" description="O-methyltransferase dimerisation" evidence="6">
    <location>
        <begin position="57"/>
        <end position="129"/>
    </location>
</feature>
<dbReference type="SUPFAM" id="SSF46785">
    <property type="entry name" value="Winged helix' DNA-binding domain"/>
    <property type="match status" value="1"/>
</dbReference>
<evidence type="ECO:0000256" key="3">
    <source>
        <dbReference type="ARBA" id="ARBA00022691"/>
    </source>
</evidence>
<dbReference type="GO" id="GO:0032259">
    <property type="term" value="P:methylation"/>
    <property type="evidence" value="ECO:0007669"/>
    <property type="project" value="UniProtKB-KW"/>
</dbReference>
<dbReference type="Gene3D" id="3.40.50.150">
    <property type="entry name" value="Vaccinia Virus protein VP39"/>
    <property type="match status" value="1"/>
</dbReference>
<dbReference type="EMBL" id="MSFM01000011">
    <property type="protein sequence ID" value="PKY01830.1"/>
    <property type="molecule type" value="Genomic_DNA"/>
</dbReference>
<dbReference type="AlphaFoldDB" id="A0A2I1CW30"/>
<sequence>MDTQQIQSLWANTQTSLAGFQKDQSETCRKEALAQITKLQRALEQPKDAILKLSYQPMVFMALKVAHDMKVFPVLANATAPVSVKQLAAAKPANPLLVERIMRLLVSFDIVEEPEPSAYLPTAIAKEMVNRPAIGTMESLFCEFLPILQKTPEYLAATNYQNPEDPMRAPLQYTHNVEIDGFSWLCEHPAALTRFNDFMEGQRANRVHWGDWFPVQERILAGADSNPERALVVDIGGGRGHDLMLFQKRFPDAPGKLVLEDLPSVIDEAASDLNACGIQGVKYDFFKEANPVKGARVYYFKFVFHDWSDEKARVLLGHVVDAMEAGYSKLVIEEYILPDRNAEFLHGTTDMAVMIFCSGLERTRQQWKSLLESVGLQPTFWTRENDGLGVIESVLPVANGTNGTNGTNGAAH</sequence>
<evidence type="ECO:0000313" key="8">
    <source>
        <dbReference type="Proteomes" id="UP000234254"/>
    </source>
</evidence>
<name>A0A2I1CW30_ASPC2</name>
<dbReference type="PANTHER" id="PTHR43712">
    <property type="entry name" value="PUTATIVE (AFU_ORTHOLOGUE AFUA_4G14580)-RELATED"/>
    <property type="match status" value="1"/>
</dbReference>
<dbReference type="GeneID" id="36541308"/>
<comment type="caution">
    <text evidence="7">The sequence shown here is derived from an EMBL/GenBank/DDBJ whole genome shotgun (WGS) entry which is preliminary data.</text>
</comment>
<dbReference type="InterPro" id="IPR012967">
    <property type="entry name" value="COMT_dimerisation"/>
</dbReference>
<evidence type="ECO:0000256" key="4">
    <source>
        <dbReference type="PIRSR" id="PIRSR005739-1"/>
    </source>
</evidence>
<keyword evidence="8" id="KW-1185">Reference proteome</keyword>
<keyword evidence="3" id="KW-0949">S-adenosyl-L-methionine</keyword>
<dbReference type="Gene3D" id="1.10.10.10">
    <property type="entry name" value="Winged helix-like DNA-binding domain superfamily/Winged helix DNA-binding domain"/>
    <property type="match status" value="1"/>
</dbReference>
<dbReference type="SUPFAM" id="SSF53335">
    <property type="entry name" value="S-adenosyl-L-methionine-dependent methyltransferases"/>
    <property type="match status" value="1"/>
</dbReference>
<evidence type="ECO:0000259" key="6">
    <source>
        <dbReference type="Pfam" id="PF08100"/>
    </source>
</evidence>
<reference evidence="7" key="1">
    <citation type="submission" date="2016-12" db="EMBL/GenBank/DDBJ databases">
        <title>The genomes of Aspergillus section Nigri reveals drivers in fungal speciation.</title>
        <authorList>
            <consortium name="DOE Joint Genome Institute"/>
            <person name="Vesth T.C."/>
            <person name="Nybo J."/>
            <person name="Theobald S."/>
            <person name="Brandl J."/>
            <person name="Frisvad J.C."/>
            <person name="Nielsen K.F."/>
            <person name="Lyhne E.K."/>
            <person name="Kogle M.E."/>
            <person name="Kuo A."/>
            <person name="Riley R."/>
            <person name="Clum A."/>
            <person name="Nolan M."/>
            <person name="Lipzen A."/>
            <person name="Salamov A."/>
            <person name="Henrissat B."/>
            <person name="Wiebenga A."/>
            <person name="De vries R.P."/>
            <person name="Grigoriev I.V."/>
            <person name="Mortensen U.H."/>
            <person name="Andersen M.R."/>
            <person name="Baker S.E."/>
        </authorList>
    </citation>
    <scope>NUCLEOTIDE SEQUENCE</scope>
    <source>
        <strain evidence="7">IBT 28561</strain>
    </source>
</reference>
<dbReference type="PIRSF" id="PIRSF005739">
    <property type="entry name" value="O-mtase"/>
    <property type="match status" value="1"/>
</dbReference>
<accession>A0A2I1CW30</accession>
<dbReference type="GO" id="GO:0046983">
    <property type="term" value="F:protein dimerization activity"/>
    <property type="evidence" value="ECO:0007669"/>
    <property type="project" value="InterPro"/>
</dbReference>
<dbReference type="InterPro" id="IPR036390">
    <property type="entry name" value="WH_DNA-bd_sf"/>
</dbReference>
<dbReference type="PROSITE" id="PS51683">
    <property type="entry name" value="SAM_OMT_II"/>
    <property type="match status" value="1"/>
</dbReference>
<dbReference type="Pfam" id="PF00891">
    <property type="entry name" value="Methyltransf_2"/>
    <property type="match status" value="1"/>
</dbReference>
<dbReference type="VEuPathDB" id="FungiDB:P168DRAFT_242064"/>
<protein>
    <submittedName>
        <fullName evidence="7">S-adenosyl-L-methionine-dependent methyltransferase</fullName>
    </submittedName>
</protein>
<dbReference type="InterPro" id="IPR016461">
    <property type="entry name" value="COMT-like"/>
</dbReference>
<dbReference type="OrthoDB" id="1535081at2759"/>
<proteinExistence type="predicted"/>
<feature type="domain" description="O-methyltransferase C-terminal" evidence="5">
    <location>
        <begin position="230"/>
        <end position="376"/>
    </location>
</feature>
<dbReference type="InterPro" id="IPR001077">
    <property type="entry name" value="COMT_C"/>
</dbReference>
<feature type="active site" description="Proton acceptor" evidence="4">
    <location>
        <position position="305"/>
    </location>
</feature>
<gene>
    <name evidence="7" type="ORF">P168DRAFT_242064</name>
</gene>
<evidence type="ECO:0000256" key="1">
    <source>
        <dbReference type="ARBA" id="ARBA00022603"/>
    </source>
</evidence>
<keyword evidence="1 7" id="KW-0489">Methyltransferase</keyword>
<dbReference type="GO" id="GO:0044550">
    <property type="term" value="P:secondary metabolite biosynthetic process"/>
    <property type="evidence" value="ECO:0007669"/>
    <property type="project" value="UniProtKB-ARBA"/>
</dbReference>
<dbReference type="PANTHER" id="PTHR43712:SF1">
    <property type="entry name" value="HYPOTHETICAL O-METHYLTRANSFERASE (EUROFUNG)-RELATED"/>
    <property type="match status" value="1"/>
</dbReference>
<dbReference type="Proteomes" id="UP000234254">
    <property type="component" value="Unassembled WGS sequence"/>
</dbReference>
<evidence type="ECO:0000313" key="7">
    <source>
        <dbReference type="EMBL" id="PKY01830.1"/>
    </source>
</evidence>
<dbReference type="Pfam" id="PF08100">
    <property type="entry name" value="Dimerisation"/>
    <property type="match status" value="1"/>
</dbReference>
<dbReference type="InterPro" id="IPR029063">
    <property type="entry name" value="SAM-dependent_MTases_sf"/>
</dbReference>
<keyword evidence="2" id="KW-0808">Transferase</keyword>